<evidence type="ECO:0000313" key="3">
    <source>
        <dbReference type="Proteomes" id="UP000784294"/>
    </source>
</evidence>
<dbReference type="Proteomes" id="UP000784294">
    <property type="component" value="Unassembled WGS sequence"/>
</dbReference>
<comment type="caution">
    <text evidence="2">The sequence shown here is derived from an EMBL/GenBank/DDBJ whole genome shotgun (WGS) entry which is preliminary data.</text>
</comment>
<keyword evidence="1" id="KW-0812">Transmembrane</keyword>
<keyword evidence="1" id="KW-1133">Transmembrane helix</keyword>
<keyword evidence="3" id="KW-1185">Reference proteome</keyword>
<proteinExistence type="predicted"/>
<feature type="transmembrane region" description="Helical" evidence="1">
    <location>
        <begin position="38"/>
        <end position="59"/>
    </location>
</feature>
<name>A0A3S5AHV2_9PLAT</name>
<protein>
    <submittedName>
        <fullName evidence="2">Uncharacterized protein</fullName>
    </submittedName>
</protein>
<evidence type="ECO:0000313" key="2">
    <source>
        <dbReference type="EMBL" id="VEL16914.1"/>
    </source>
</evidence>
<evidence type="ECO:0000256" key="1">
    <source>
        <dbReference type="SAM" id="Phobius"/>
    </source>
</evidence>
<gene>
    <name evidence="2" type="ORF">PXEA_LOCUS10354</name>
</gene>
<organism evidence="2 3">
    <name type="scientific">Protopolystoma xenopodis</name>
    <dbReference type="NCBI Taxonomy" id="117903"/>
    <lineage>
        <taxon>Eukaryota</taxon>
        <taxon>Metazoa</taxon>
        <taxon>Spiralia</taxon>
        <taxon>Lophotrochozoa</taxon>
        <taxon>Platyhelminthes</taxon>
        <taxon>Monogenea</taxon>
        <taxon>Polyopisthocotylea</taxon>
        <taxon>Polystomatidea</taxon>
        <taxon>Polystomatidae</taxon>
        <taxon>Protopolystoma</taxon>
    </lineage>
</organism>
<accession>A0A3S5AHV2</accession>
<sequence>MSIVRLSYWTRRTHTNTAAAQERLDPDTRCRRSTSPSLSFSLSLSLPLSLSLFLALLAWTECDADRLFLRSLSLPSRCGNGISFAGLLEIMKPAQLCSANYPCTLHAVCLL</sequence>
<reference evidence="2" key="1">
    <citation type="submission" date="2018-11" db="EMBL/GenBank/DDBJ databases">
        <authorList>
            <consortium name="Pathogen Informatics"/>
        </authorList>
    </citation>
    <scope>NUCLEOTIDE SEQUENCE</scope>
</reference>
<keyword evidence="1" id="KW-0472">Membrane</keyword>
<dbReference type="AlphaFoldDB" id="A0A3S5AHV2"/>
<dbReference type="EMBL" id="CAAALY010030375">
    <property type="protein sequence ID" value="VEL16914.1"/>
    <property type="molecule type" value="Genomic_DNA"/>
</dbReference>